<evidence type="ECO:0000256" key="1">
    <source>
        <dbReference type="ARBA" id="ARBA00006432"/>
    </source>
</evidence>
<evidence type="ECO:0000259" key="5">
    <source>
        <dbReference type="Pfam" id="PF00501"/>
    </source>
</evidence>
<dbReference type="NCBIfam" id="TIGR01217">
    <property type="entry name" value="ac_ac_CoA_syn"/>
    <property type="match status" value="1"/>
</dbReference>
<evidence type="ECO:0000256" key="2">
    <source>
        <dbReference type="ARBA" id="ARBA00022598"/>
    </source>
</evidence>
<accession>A0ABW0ZQB6</accession>
<protein>
    <submittedName>
        <fullName evidence="7">Acetoacetate--CoA ligase</fullName>
        <ecNumber evidence="7">6.2.1.16</ecNumber>
    </submittedName>
</protein>
<evidence type="ECO:0000259" key="6">
    <source>
        <dbReference type="Pfam" id="PF16177"/>
    </source>
</evidence>
<keyword evidence="8" id="KW-1185">Reference proteome</keyword>
<dbReference type="Proteomes" id="UP001596072">
    <property type="component" value="Unassembled WGS sequence"/>
</dbReference>
<keyword evidence="3" id="KW-0547">Nucleotide-binding</keyword>
<dbReference type="GO" id="GO:0030729">
    <property type="term" value="F:acetoacetate-CoA ligase activity"/>
    <property type="evidence" value="ECO:0007669"/>
    <property type="project" value="UniProtKB-EC"/>
</dbReference>
<dbReference type="RefSeq" id="WP_136430829.1">
    <property type="nucleotide sequence ID" value="NZ_JBHSNS010000016.1"/>
</dbReference>
<dbReference type="SUPFAM" id="SSF56801">
    <property type="entry name" value="Acetyl-CoA synthetase-like"/>
    <property type="match status" value="1"/>
</dbReference>
<keyword evidence="4" id="KW-0067">ATP-binding</keyword>
<dbReference type="InterPro" id="IPR045851">
    <property type="entry name" value="AMP-bd_C_sf"/>
</dbReference>
<reference evidence="8" key="1">
    <citation type="journal article" date="2019" name="Int. J. Syst. Evol. Microbiol.">
        <title>The Global Catalogue of Microorganisms (GCM) 10K type strain sequencing project: providing services to taxonomists for standard genome sequencing and annotation.</title>
        <authorList>
            <consortium name="The Broad Institute Genomics Platform"/>
            <consortium name="The Broad Institute Genome Sequencing Center for Infectious Disease"/>
            <person name="Wu L."/>
            <person name="Ma J."/>
        </authorList>
    </citation>
    <scope>NUCLEOTIDE SEQUENCE [LARGE SCALE GENOMIC DNA]</scope>
    <source>
        <strain evidence="8">YIM 94188</strain>
    </source>
</reference>
<dbReference type="InterPro" id="IPR005914">
    <property type="entry name" value="Acac_CoA_synth"/>
</dbReference>
<keyword evidence="2 7" id="KW-0436">Ligase</keyword>
<evidence type="ECO:0000313" key="8">
    <source>
        <dbReference type="Proteomes" id="UP001596072"/>
    </source>
</evidence>
<gene>
    <name evidence="7" type="ORF">ACFPQB_21410</name>
</gene>
<dbReference type="Pfam" id="PF00501">
    <property type="entry name" value="AMP-binding"/>
    <property type="match status" value="1"/>
</dbReference>
<comment type="caution">
    <text evidence="7">The sequence shown here is derived from an EMBL/GenBank/DDBJ whole genome shotgun (WGS) entry which is preliminary data.</text>
</comment>
<dbReference type="NCBIfam" id="NF002937">
    <property type="entry name" value="PRK03584.1"/>
    <property type="match status" value="1"/>
</dbReference>
<dbReference type="Gene3D" id="3.30.300.30">
    <property type="match status" value="1"/>
</dbReference>
<dbReference type="InterPro" id="IPR000873">
    <property type="entry name" value="AMP-dep_synth/lig_dom"/>
</dbReference>
<name>A0ABW0ZQB6_9ACTN</name>
<dbReference type="Pfam" id="PF16177">
    <property type="entry name" value="ACAS_N"/>
    <property type="match status" value="1"/>
</dbReference>
<dbReference type="InterPro" id="IPR042099">
    <property type="entry name" value="ANL_N_sf"/>
</dbReference>
<dbReference type="InterPro" id="IPR032387">
    <property type="entry name" value="ACAS_N"/>
</dbReference>
<feature type="domain" description="AMP-dependent synthetase/ligase" evidence="5">
    <location>
        <begin position="114"/>
        <end position="484"/>
    </location>
</feature>
<dbReference type="PANTHER" id="PTHR42921:SF1">
    <property type="entry name" value="ACETOACETYL-COA SYNTHETASE"/>
    <property type="match status" value="1"/>
</dbReference>
<dbReference type="EMBL" id="JBHSNS010000016">
    <property type="protein sequence ID" value="MFC5731484.1"/>
    <property type="molecule type" value="Genomic_DNA"/>
</dbReference>
<feature type="domain" description="Acetyl-coenzyme A synthetase N-terminal" evidence="6">
    <location>
        <begin position="52"/>
        <end position="107"/>
    </location>
</feature>
<dbReference type="EC" id="6.2.1.16" evidence="7"/>
<dbReference type="Gene3D" id="3.40.50.12780">
    <property type="entry name" value="N-terminal domain of ligase-like"/>
    <property type="match status" value="1"/>
</dbReference>
<proteinExistence type="inferred from homology"/>
<evidence type="ECO:0000256" key="3">
    <source>
        <dbReference type="ARBA" id="ARBA00022741"/>
    </source>
</evidence>
<dbReference type="PANTHER" id="PTHR42921">
    <property type="entry name" value="ACETOACETYL-COA SYNTHETASE"/>
    <property type="match status" value="1"/>
</dbReference>
<evidence type="ECO:0000313" key="7">
    <source>
        <dbReference type="EMBL" id="MFC5731484.1"/>
    </source>
</evidence>
<comment type="similarity">
    <text evidence="1">Belongs to the ATP-dependent AMP-binding enzyme family.</text>
</comment>
<sequence length="667" mass="72801">MTTFTGRPDAAPLTWEPGVVMRPAFTPAELLETGLGKYVAWLADRGRRFDTYLDMWAWSVAELEDFWATLWEYFDVAGSPGNRVLSDRTMPGTNWFPTARVNYAENVLRSGADPEEIAITGRSQTRGPVELTFGELAEQVRRARAAFQSLGVRKGDRVVGYLPNIPEAVVAMLATSSLGATWACCPPEFGARSVIDRLSQLEPKLLLAVSGYTYGTKKVDRTSELETIRAALPTVQNVVGLSYGVHEVDDAHDWGDLLAAQSADVPLEFEPVSFDHPLWTLFSSGTTGLPKAVVHSHGGITLEHLKLHGLQLDTRAGDRVMLMTTTGWTVWNCLVSSLMVGASIVVTDGNPLHPDLEDPWRTVAEEGVSLFGTSPGYLMACRKESMRPGYALDLSALRTMAVTGAVLPPEAYDWLYDVLPADVYVNSMSGGTDICSNFVSGNPWLPVYRGEISGPALGADVTAFDDAGEEVTDEVGELVVRSPMPSMPVAFWNDEGMERYRASYFDTYPGIWRHGDWVTVSERRSFSIQGRSDATLNRGGVRLGTAEFYNLVEGLPEVQDSLVVHLEDHAGGPGELMLFIQLAPGLKMTADTVSALRGVIRNELSPRHVPDLIAEVPAVPRTLTGKKLETPIKKILAGAEPERVVSRGAITHYEAIEAYVRAASKTD</sequence>
<organism evidence="7 8">
    <name type="scientific">Nocardioides vastitatis</name>
    <dbReference type="NCBI Taxonomy" id="2568655"/>
    <lineage>
        <taxon>Bacteria</taxon>
        <taxon>Bacillati</taxon>
        <taxon>Actinomycetota</taxon>
        <taxon>Actinomycetes</taxon>
        <taxon>Propionibacteriales</taxon>
        <taxon>Nocardioidaceae</taxon>
        <taxon>Nocardioides</taxon>
    </lineage>
</organism>
<evidence type="ECO:0000256" key="4">
    <source>
        <dbReference type="ARBA" id="ARBA00022840"/>
    </source>
</evidence>